<evidence type="ECO:0000259" key="3">
    <source>
        <dbReference type="PROSITE" id="PS01031"/>
    </source>
</evidence>
<evidence type="ECO:0000256" key="1">
    <source>
        <dbReference type="PROSITE-ProRule" id="PRU00285"/>
    </source>
</evidence>
<dbReference type="Pfam" id="PF00011">
    <property type="entry name" value="HSP20"/>
    <property type="match status" value="1"/>
</dbReference>
<sequence length="151" mass="16761">MITRRLFDFPGWGLQNYLNELEPIRRQLGRIMENIEGSQRLAGAGVFPLINLTEGKENFYLRAELPGVKAGDLDIQATGNSLSISGERRLPEEDTGAKFHRRERDAGRFSRMVKMPGDIDAGKIKASLVNGILTITVPKSEAAKPRQIAVN</sequence>
<reference evidence="4 5" key="1">
    <citation type="submission" date="2007-10" db="EMBL/GenBank/DDBJ databases">
        <title>Complete sequence of Desulfococcus oleovorans Hxd3.</title>
        <authorList>
            <consortium name="US DOE Joint Genome Institute"/>
            <person name="Copeland A."/>
            <person name="Lucas S."/>
            <person name="Lapidus A."/>
            <person name="Barry K."/>
            <person name="Glavina del Rio T."/>
            <person name="Dalin E."/>
            <person name="Tice H."/>
            <person name="Pitluck S."/>
            <person name="Kiss H."/>
            <person name="Brettin T."/>
            <person name="Bruce D."/>
            <person name="Detter J.C."/>
            <person name="Han C."/>
            <person name="Schmutz J."/>
            <person name="Larimer F."/>
            <person name="Land M."/>
            <person name="Hauser L."/>
            <person name="Kyrpides N."/>
            <person name="Kim E."/>
            <person name="Wawrik B."/>
            <person name="Richardson P."/>
        </authorList>
    </citation>
    <scope>NUCLEOTIDE SEQUENCE [LARGE SCALE GENOMIC DNA]</scope>
    <source>
        <strain evidence="5">DSM 6200 / JCM 39069 / Hxd3</strain>
    </source>
</reference>
<dbReference type="CDD" id="cd06464">
    <property type="entry name" value="ACD_sHsps-like"/>
    <property type="match status" value="1"/>
</dbReference>
<accession>A8ZX67</accession>
<dbReference type="KEGG" id="dol:Dole_2643"/>
<dbReference type="eggNOG" id="COG0071">
    <property type="taxonomic scope" value="Bacteria"/>
</dbReference>
<comment type="similarity">
    <text evidence="1 2">Belongs to the small heat shock protein (HSP20) family.</text>
</comment>
<dbReference type="OrthoDB" id="189458at2"/>
<dbReference type="InterPro" id="IPR002068">
    <property type="entry name" value="A-crystallin/Hsp20_dom"/>
</dbReference>
<dbReference type="SUPFAM" id="SSF49764">
    <property type="entry name" value="HSP20-like chaperones"/>
    <property type="match status" value="1"/>
</dbReference>
<dbReference type="PANTHER" id="PTHR11527">
    <property type="entry name" value="HEAT-SHOCK PROTEIN 20 FAMILY MEMBER"/>
    <property type="match status" value="1"/>
</dbReference>
<dbReference type="Proteomes" id="UP000008561">
    <property type="component" value="Chromosome"/>
</dbReference>
<keyword evidence="5" id="KW-1185">Reference proteome</keyword>
<dbReference type="Gene3D" id="2.60.40.790">
    <property type="match status" value="1"/>
</dbReference>
<dbReference type="InterPro" id="IPR008978">
    <property type="entry name" value="HSP20-like_chaperone"/>
</dbReference>
<keyword evidence="4" id="KW-0346">Stress response</keyword>
<dbReference type="EMBL" id="CP000859">
    <property type="protein sequence ID" value="ABW68446.1"/>
    <property type="molecule type" value="Genomic_DNA"/>
</dbReference>
<dbReference type="AlphaFoldDB" id="A8ZX67"/>
<dbReference type="InterPro" id="IPR031107">
    <property type="entry name" value="Small_HSP"/>
</dbReference>
<organism evidence="4 5">
    <name type="scientific">Desulfosudis oleivorans (strain DSM 6200 / JCM 39069 / Hxd3)</name>
    <name type="common">Desulfococcus oleovorans</name>
    <dbReference type="NCBI Taxonomy" id="96561"/>
    <lineage>
        <taxon>Bacteria</taxon>
        <taxon>Pseudomonadati</taxon>
        <taxon>Thermodesulfobacteriota</taxon>
        <taxon>Desulfobacteria</taxon>
        <taxon>Desulfobacterales</taxon>
        <taxon>Desulfosudaceae</taxon>
        <taxon>Desulfosudis</taxon>
    </lineage>
</organism>
<name>A8ZX67_DESOH</name>
<evidence type="ECO:0000313" key="4">
    <source>
        <dbReference type="EMBL" id="ABW68446.1"/>
    </source>
</evidence>
<proteinExistence type="inferred from homology"/>
<dbReference type="HOGENOM" id="CLU_046737_12_1_7"/>
<gene>
    <name evidence="4" type="ordered locus">Dole_2643</name>
</gene>
<evidence type="ECO:0000256" key="2">
    <source>
        <dbReference type="RuleBase" id="RU003616"/>
    </source>
</evidence>
<dbReference type="STRING" id="96561.Dole_2643"/>
<protein>
    <submittedName>
        <fullName evidence="4">Heat shock protein Hsp20</fullName>
    </submittedName>
</protein>
<feature type="domain" description="SHSP" evidence="3">
    <location>
        <begin position="41"/>
        <end position="151"/>
    </location>
</feature>
<evidence type="ECO:0000313" key="5">
    <source>
        <dbReference type="Proteomes" id="UP000008561"/>
    </source>
</evidence>
<dbReference type="PROSITE" id="PS01031">
    <property type="entry name" value="SHSP"/>
    <property type="match status" value="1"/>
</dbReference>
<dbReference type="RefSeq" id="WP_012176057.1">
    <property type="nucleotide sequence ID" value="NC_009943.1"/>
</dbReference>